<dbReference type="RefSeq" id="WP_027215148.1">
    <property type="nucleotide sequence ID" value="NZ_FOGJ01000014.1"/>
</dbReference>
<dbReference type="InterPro" id="IPR031316">
    <property type="entry name" value="FlgM_C"/>
</dbReference>
<keyword evidence="4" id="KW-1005">Bacterial flagellum biogenesis</keyword>
<dbReference type="InterPro" id="IPR035890">
    <property type="entry name" value="Anti-sigma-28_factor_FlgM_sf"/>
</dbReference>
<organism evidence="8 9">
    <name type="scientific">Butyrivibrio fibrisolvens</name>
    <dbReference type="NCBI Taxonomy" id="831"/>
    <lineage>
        <taxon>Bacteria</taxon>
        <taxon>Bacillati</taxon>
        <taxon>Bacillota</taxon>
        <taxon>Clostridia</taxon>
        <taxon>Lachnospirales</taxon>
        <taxon>Lachnospiraceae</taxon>
        <taxon>Butyrivibrio</taxon>
    </lineage>
</organism>
<evidence type="ECO:0000259" key="7">
    <source>
        <dbReference type="Pfam" id="PF04316"/>
    </source>
</evidence>
<dbReference type="EMBL" id="FOGJ01000014">
    <property type="protein sequence ID" value="SER93866.1"/>
    <property type="molecule type" value="Genomic_DNA"/>
</dbReference>
<dbReference type="AlphaFoldDB" id="A0A1H9T9S0"/>
<dbReference type="Proteomes" id="UP000182584">
    <property type="component" value="Unassembled WGS sequence"/>
</dbReference>
<evidence type="ECO:0000256" key="4">
    <source>
        <dbReference type="ARBA" id="ARBA00022795"/>
    </source>
</evidence>
<evidence type="ECO:0000256" key="1">
    <source>
        <dbReference type="ARBA" id="ARBA00005322"/>
    </source>
</evidence>
<evidence type="ECO:0000256" key="2">
    <source>
        <dbReference type="ARBA" id="ARBA00017823"/>
    </source>
</evidence>
<dbReference type="GO" id="GO:0044781">
    <property type="term" value="P:bacterial-type flagellum organization"/>
    <property type="evidence" value="ECO:0007669"/>
    <property type="project" value="UniProtKB-KW"/>
</dbReference>
<dbReference type="NCBIfam" id="TIGR03824">
    <property type="entry name" value="FlgM_jcvi"/>
    <property type="match status" value="1"/>
</dbReference>
<dbReference type="OrthoDB" id="1767600at2"/>
<gene>
    <name evidence="8" type="ORF">SAMN04487884_11435</name>
</gene>
<name>A0A1H9T9S0_BUTFI</name>
<sequence length="88" mass="9826">MRIEAYNQVQQVYNTKKVQHTGKTEKATKTDNVQISSLGKDIQVAKQAVKNAPDIREDIVAPLKQQVQNGTYDVSADDFADKMLAEFA</sequence>
<dbReference type="InterPro" id="IPR007412">
    <property type="entry name" value="FlgM"/>
</dbReference>
<keyword evidence="6" id="KW-0804">Transcription</keyword>
<evidence type="ECO:0000256" key="6">
    <source>
        <dbReference type="ARBA" id="ARBA00023163"/>
    </source>
</evidence>
<comment type="similarity">
    <text evidence="1">Belongs to the FlgM family.</text>
</comment>
<evidence type="ECO:0000313" key="9">
    <source>
        <dbReference type="Proteomes" id="UP000182584"/>
    </source>
</evidence>
<dbReference type="SUPFAM" id="SSF101498">
    <property type="entry name" value="Anti-sigma factor FlgM"/>
    <property type="match status" value="1"/>
</dbReference>
<dbReference type="eggNOG" id="COG2747">
    <property type="taxonomic scope" value="Bacteria"/>
</dbReference>
<keyword evidence="5" id="KW-0805">Transcription regulation</keyword>
<evidence type="ECO:0000313" key="8">
    <source>
        <dbReference type="EMBL" id="SER93866.1"/>
    </source>
</evidence>
<protein>
    <recommendedName>
        <fullName evidence="2">Negative regulator of flagellin synthesis</fullName>
    </recommendedName>
</protein>
<dbReference type="Pfam" id="PF04316">
    <property type="entry name" value="FlgM"/>
    <property type="match status" value="1"/>
</dbReference>
<evidence type="ECO:0000256" key="5">
    <source>
        <dbReference type="ARBA" id="ARBA00023015"/>
    </source>
</evidence>
<evidence type="ECO:0000256" key="3">
    <source>
        <dbReference type="ARBA" id="ARBA00022491"/>
    </source>
</evidence>
<dbReference type="GO" id="GO:0045892">
    <property type="term" value="P:negative regulation of DNA-templated transcription"/>
    <property type="evidence" value="ECO:0007669"/>
    <property type="project" value="InterPro"/>
</dbReference>
<reference evidence="8 9" key="1">
    <citation type="submission" date="2016-10" db="EMBL/GenBank/DDBJ databases">
        <authorList>
            <person name="de Groot N.N."/>
        </authorList>
    </citation>
    <scope>NUCLEOTIDE SEQUENCE [LARGE SCALE GENOMIC DNA]</scope>
    <source>
        <strain evidence="8 9">AR40</strain>
    </source>
</reference>
<accession>A0A1H9T9S0</accession>
<keyword evidence="3" id="KW-0678">Repressor</keyword>
<proteinExistence type="inferred from homology"/>
<feature type="domain" description="Anti-sigma-28 factor FlgM C-terminal" evidence="7">
    <location>
        <begin position="31"/>
        <end position="84"/>
    </location>
</feature>